<name>A0A812MD77_9DINO</name>
<gene>
    <name evidence="1" type="ORF">SNEC2469_LOCUS6186</name>
</gene>
<dbReference type="Proteomes" id="UP000601435">
    <property type="component" value="Unassembled WGS sequence"/>
</dbReference>
<evidence type="ECO:0000313" key="1">
    <source>
        <dbReference type="EMBL" id="CAE7264976.1"/>
    </source>
</evidence>
<evidence type="ECO:0000313" key="2">
    <source>
        <dbReference type="Proteomes" id="UP000601435"/>
    </source>
</evidence>
<keyword evidence="2" id="KW-1185">Reference proteome</keyword>
<sequence>MAALRQLRLIEKMEALLCPTMGAVSQPVVIARSRGISLLDWSSAGGGCADEVGRLFAGAGLSPIAFSNSSSQFSVSSETMLLSPHGALPDPTVQIVSVACGKDHLLILDSAGRPWALGDPCAAGASRPSQLSL</sequence>
<accession>A0A812MD77</accession>
<dbReference type="EMBL" id="CAJNJA010010973">
    <property type="protein sequence ID" value="CAE7264976.1"/>
    <property type="molecule type" value="Genomic_DNA"/>
</dbReference>
<comment type="caution">
    <text evidence="1">The sequence shown here is derived from an EMBL/GenBank/DDBJ whole genome shotgun (WGS) entry which is preliminary data.</text>
</comment>
<proteinExistence type="predicted"/>
<dbReference type="AlphaFoldDB" id="A0A812MD77"/>
<dbReference type="OrthoDB" id="10256179at2759"/>
<protein>
    <submittedName>
        <fullName evidence="1">Uncharacterized protein</fullName>
    </submittedName>
</protein>
<reference evidence="1" key="1">
    <citation type="submission" date="2021-02" db="EMBL/GenBank/DDBJ databases">
        <authorList>
            <person name="Dougan E. K."/>
            <person name="Rhodes N."/>
            <person name="Thang M."/>
            <person name="Chan C."/>
        </authorList>
    </citation>
    <scope>NUCLEOTIDE SEQUENCE</scope>
</reference>
<organism evidence="1 2">
    <name type="scientific">Symbiodinium necroappetens</name>
    <dbReference type="NCBI Taxonomy" id="1628268"/>
    <lineage>
        <taxon>Eukaryota</taxon>
        <taxon>Sar</taxon>
        <taxon>Alveolata</taxon>
        <taxon>Dinophyceae</taxon>
        <taxon>Suessiales</taxon>
        <taxon>Symbiodiniaceae</taxon>
        <taxon>Symbiodinium</taxon>
    </lineage>
</organism>